<proteinExistence type="predicted"/>
<dbReference type="GO" id="GO:0016747">
    <property type="term" value="F:acyltransferase activity, transferring groups other than amino-acyl groups"/>
    <property type="evidence" value="ECO:0007669"/>
    <property type="project" value="InterPro"/>
</dbReference>
<dbReference type="PANTHER" id="PTHR43072">
    <property type="entry name" value="N-ACETYLTRANSFERASE"/>
    <property type="match status" value="1"/>
</dbReference>
<reference evidence="4 5" key="1">
    <citation type="submission" date="2019-03" db="EMBL/GenBank/DDBJ databases">
        <title>Genomic Encyclopedia of Type Strains, Phase IV (KMG-IV): sequencing the most valuable type-strain genomes for metagenomic binning, comparative biology and taxonomic classification.</title>
        <authorList>
            <person name="Goeker M."/>
        </authorList>
    </citation>
    <scope>NUCLEOTIDE SEQUENCE [LARGE SCALE GENOMIC DNA]</scope>
    <source>
        <strain evidence="4 5">DSM 24629</strain>
    </source>
</reference>
<dbReference type="AlphaFoldDB" id="A0A4R3MF23"/>
<organism evidence="4 5">
    <name type="scientific">Natranaerovirga pectinivora</name>
    <dbReference type="NCBI Taxonomy" id="682400"/>
    <lineage>
        <taxon>Bacteria</taxon>
        <taxon>Bacillati</taxon>
        <taxon>Bacillota</taxon>
        <taxon>Clostridia</taxon>
        <taxon>Lachnospirales</taxon>
        <taxon>Natranaerovirgaceae</taxon>
        <taxon>Natranaerovirga</taxon>
    </lineage>
</organism>
<keyword evidence="1 4" id="KW-0808">Transferase</keyword>
<evidence type="ECO:0000259" key="3">
    <source>
        <dbReference type="PROSITE" id="PS51186"/>
    </source>
</evidence>
<gene>
    <name evidence="4" type="ORF">EDC18_1145</name>
</gene>
<name>A0A4R3MF23_9FIRM</name>
<dbReference type="RefSeq" id="WP_132254000.1">
    <property type="nucleotide sequence ID" value="NZ_SMAL01000014.1"/>
</dbReference>
<dbReference type="Proteomes" id="UP000294902">
    <property type="component" value="Unassembled WGS sequence"/>
</dbReference>
<dbReference type="OrthoDB" id="9798006at2"/>
<evidence type="ECO:0000313" key="4">
    <source>
        <dbReference type="EMBL" id="TCT12106.1"/>
    </source>
</evidence>
<dbReference type="SUPFAM" id="SSF55729">
    <property type="entry name" value="Acyl-CoA N-acyltransferases (Nat)"/>
    <property type="match status" value="1"/>
</dbReference>
<dbReference type="PROSITE" id="PS51186">
    <property type="entry name" value="GNAT"/>
    <property type="match status" value="1"/>
</dbReference>
<protein>
    <submittedName>
        <fullName evidence="4">Phosphinothricin acetyltransferase</fullName>
    </submittedName>
</protein>
<evidence type="ECO:0000256" key="2">
    <source>
        <dbReference type="ARBA" id="ARBA00023315"/>
    </source>
</evidence>
<dbReference type="PANTHER" id="PTHR43072:SF23">
    <property type="entry name" value="UPF0039 PROTEIN C11D3.02C"/>
    <property type="match status" value="1"/>
</dbReference>
<evidence type="ECO:0000313" key="5">
    <source>
        <dbReference type="Proteomes" id="UP000294902"/>
    </source>
</evidence>
<dbReference type="Pfam" id="PF13420">
    <property type="entry name" value="Acetyltransf_4"/>
    <property type="match status" value="1"/>
</dbReference>
<comment type="caution">
    <text evidence="4">The sequence shown here is derived from an EMBL/GenBank/DDBJ whole genome shotgun (WGS) entry which is preliminary data.</text>
</comment>
<dbReference type="CDD" id="cd04301">
    <property type="entry name" value="NAT_SF"/>
    <property type="match status" value="1"/>
</dbReference>
<accession>A0A4R3MF23</accession>
<dbReference type="EMBL" id="SMAL01000014">
    <property type="protein sequence ID" value="TCT12106.1"/>
    <property type="molecule type" value="Genomic_DNA"/>
</dbReference>
<keyword evidence="5" id="KW-1185">Reference proteome</keyword>
<keyword evidence="2" id="KW-0012">Acyltransferase</keyword>
<feature type="domain" description="N-acetyltransferase" evidence="3">
    <location>
        <begin position="1"/>
        <end position="160"/>
    </location>
</feature>
<dbReference type="InterPro" id="IPR016181">
    <property type="entry name" value="Acyl_CoA_acyltransferase"/>
</dbReference>
<dbReference type="InterPro" id="IPR000182">
    <property type="entry name" value="GNAT_dom"/>
</dbReference>
<dbReference type="Gene3D" id="3.40.630.30">
    <property type="match status" value="1"/>
</dbReference>
<sequence length="167" mass="19700">MIIRDGKLKDLGRITEIYNQAILKTVATFDIEPKTVQDRKNWFDKYFSDNLPIFVMEVDNVVCGWISLSKLFDKCAYKNTTEISLYVDENFRCQGIGNQLMAHLLKEMRENRKCHTIIARIASENHESIKLHLKHGFKLAGELKEVGYKFDRYIDVQFYQWINDNNK</sequence>
<evidence type="ECO:0000256" key="1">
    <source>
        <dbReference type="ARBA" id="ARBA00022679"/>
    </source>
</evidence>